<proteinExistence type="predicted"/>
<dbReference type="EnsemblMetazoa" id="CapteT197409">
    <property type="protein sequence ID" value="CapteP197409"/>
    <property type="gene ID" value="CapteG197409"/>
</dbReference>
<evidence type="ECO:0000313" key="3">
    <source>
        <dbReference type="Proteomes" id="UP000014760"/>
    </source>
</evidence>
<dbReference type="Proteomes" id="UP000014760">
    <property type="component" value="Unassembled WGS sequence"/>
</dbReference>
<reference evidence="3" key="1">
    <citation type="submission" date="2012-12" db="EMBL/GenBank/DDBJ databases">
        <authorList>
            <person name="Hellsten U."/>
            <person name="Grimwood J."/>
            <person name="Chapman J.A."/>
            <person name="Shapiro H."/>
            <person name="Aerts A."/>
            <person name="Otillar R.P."/>
            <person name="Terry A.Y."/>
            <person name="Boore J.L."/>
            <person name="Simakov O."/>
            <person name="Marletaz F."/>
            <person name="Cho S.-J."/>
            <person name="Edsinger-Gonzales E."/>
            <person name="Havlak P."/>
            <person name="Kuo D.-H."/>
            <person name="Larsson T."/>
            <person name="Lv J."/>
            <person name="Arendt D."/>
            <person name="Savage R."/>
            <person name="Osoegawa K."/>
            <person name="de Jong P."/>
            <person name="Lindberg D.R."/>
            <person name="Seaver E.C."/>
            <person name="Weisblat D.A."/>
            <person name="Putnam N.H."/>
            <person name="Grigoriev I.V."/>
            <person name="Rokhsar D.S."/>
        </authorList>
    </citation>
    <scope>NUCLEOTIDE SEQUENCE</scope>
    <source>
        <strain evidence="3">I ESC-2004</strain>
    </source>
</reference>
<sequence>MLIVNTFTAKAFSGRYPYTATYFTQKALTLPLCNFYMNARNTVIIVAILGFMGNKKTVTHTMMLSIAISDLMTCLVCVPTAPLGVSVSPLFTAGCLIKFNFEILEDFIALFSIHDYCQFDLSISQFQVYFLIVDSNRQRLNPQDPLRVSHNRFPSFGISMKCCGESFTLNECVASLTVSYDLFTRSFIIAIITLFLKLDQFFINGCKPSGQRKQIQLFRRTWGDIPEVDGIQLN</sequence>
<reference evidence="1 3" key="2">
    <citation type="journal article" date="2013" name="Nature">
        <title>Insights into bilaterian evolution from three spiralian genomes.</title>
        <authorList>
            <person name="Simakov O."/>
            <person name="Marletaz F."/>
            <person name="Cho S.J."/>
            <person name="Edsinger-Gonzales E."/>
            <person name="Havlak P."/>
            <person name="Hellsten U."/>
            <person name="Kuo D.H."/>
            <person name="Larsson T."/>
            <person name="Lv J."/>
            <person name="Arendt D."/>
            <person name="Savage R."/>
            <person name="Osoegawa K."/>
            <person name="de Jong P."/>
            <person name="Grimwood J."/>
            <person name="Chapman J.A."/>
            <person name="Shapiro H."/>
            <person name="Aerts A."/>
            <person name="Otillar R.P."/>
            <person name="Terry A.Y."/>
            <person name="Boore J.L."/>
            <person name="Grigoriev I.V."/>
            <person name="Lindberg D.R."/>
            <person name="Seaver E.C."/>
            <person name="Weisblat D.A."/>
            <person name="Putnam N.H."/>
            <person name="Rokhsar D.S."/>
        </authorList>
    </citation>
    <scope>NUCLEOTIDE SEQUENCE</scope>
    <source>
        <strain evidence="1 3">I ESC-2004</strain>
    </source>
</reference>
<reference evidence="2" key="3">
    <citation type="submission" date="2015-06" db="UniProtKB">
        <authorList>
            <consortium name="EnsemblMetazoa"/>
        </authorList>
    </citation>
    <scope>IDENTIFICATION</scope>
</reference>
<organism evidence="1">
    <name type="scientific">Capitella teleta</name>
    <name type="common">Polychaete worm</name>
    <dbReference type="NCBI Taxonomy" id="283909"/>
    <lineage>
        <taxon>Eukaryota</taxon>
        <taxon>Metazoa</taxon>
        <taxon>Spiralia</taxon>
        <taxon>Lophotrochozoa</taxon>
        <taxon>Annelida</taxon>
        <taxon>Polychaeta</taxon>
        <taxon>Sedentaria</taxon>
        <taxon>Scolecida</taxon>
        <taxon>Capitellidae</taxon>
        <taxon>Capitella</taxon>
    </lineage>
</organism>
<dbReference type="EMBL" id="AMQN01016247">
    <property type="status" value="NOT_ANNOTATED_CDS"/>
    <property type="molecule type" value="Genomic_DNA"/>
</dbReference>
<dbReference type="OrthoDB" id="6132580at2759"/>
<gene>
    <name evidence="1" type="ORF">CAPTEDRAFT_197409</name>
</gene>
<dbReference type="HOGENOM" id="CLU_1185996_0_0_1"/>
<accession>R7VMB3</accession>
<evidence type="ECO:0000313" key="1">
    <source>
        <dbReference type="EMBL" id="ELU18540.1"/>
    </source>
</evidence>
<protein>
    <submittedName>
        <fullName evidence="1 2">Uncharacterized protein</fullName>
    </submittedName>
</protein>
<evidence type="ECO:0000313" key="2">
    <source>
        <dbReference type="EnsemblMetazoa" id="CapteP197409"/>
    </source>
</evidence>
<keyword evidence="3" id="KW-1185">Reference proteome</keyword>
<name>R7VMB3_CAPTE</name>
<dbReference type="EMBL" id="KB291867">
    <property type="protein sequence ID" value="ELU18540.1"/>
    <property type="molecule type" value="Genomic_DNA"/>
</dbReference>
<dbReference type="AlphaFoldDB" id="R7VMB3"/>